<proteinExistence type="inferred from homology"/>
<dbReference type="AlphaFoldDB" id="A0A1I2V1J9"/>
<dbReference type="OrthoDB" id="899266at2"/>
<evidence type="ECO:0000256" key="1">
    <source>
        <dbReference type="ARBA" id="ARBA00004571"/>
    </source>
</evidence>
<dbReference type="Gene3D" id="2.40.170.20">
    <property type="entry name" value="TonB-dependent receptor, beta-barrel domain"/>
    <property type="match status" value="1"/>
</dbReference>
<dbReference type="InterPro" id="IPR012910">
    <property type="entry name" value="Plug_dom"/>
</dbReference>
<feature type="signal peptide" evidence="10">
    <location>
        <begin position="1"/>
        <end position="21"/>
    </location>
</feature>
<reference evidence="13 14" key="1">
    <citation type="submission" date="2016-10" db="EMBL/GenBank/DDBJ databases">
        <authorList>
            <person name="de Groot N.N."/>
        </authorList>
    </citation>
    <scope>NUCLEOTIDE SEQUENCE [LARGE SCALE GENOMIC DNA]</scope>
    <source>
        <strain evidence="13 14">DSM 18684</strain>
    </source>
</reference>
<evidence type="ECO:0000256" key="4">
    <source>
        <dbReference type="ARBA" id="ARBA00022692"/>
    </source>
</evidence>
<organism evidence="13 14">
    <name type="scientific">Pedobacter insulae</name>
    <dbReference type="NCBI Taxonomy" id="414048"/>
    <lineage>
        <taxon>Bacteria</taxon>
        <taxon>Pseudomonadati</taxon>
        <taxon>Bacteroidota</taxon>
        <taxon>Sphingobacteriia</taxon>
        <taxon>Sphingobacteriales</taxon>
        <taxon>Sphingobacteriaceae</taxon>
        <taxon>Pedobacter</taxon>
    </lineage>
</organism>
<dbReference type="InterPro" id="IPR023996">
    <property type="entry name" value="TonB-dep_OMP_SusC/RagA"/>
</dbReference>
<dbReference type="InterPro" id="IPR023997">
    <property type="entry name" value="TonB-dep_OMP_SusC/RagA_CS"/>
</dbReference>
<feature type="chain" id="PRO_5011532440" evidence="10">
    <location>
        <begin position="22"/>
        <end position="1016"/>
    </location>
</feature>
<evidence type="ECO:0000313" key="13">
    <source>
        <dbReference type="EMBL" id="SFG81081.1"/>
    </source>
</evidence>
<keyword evidence="3 8" id="KW-1134">Transmembrane beta strand</keyword>
<evidence type="ECO:0000256" key="6">
    <source>
        <dbReference type="ARBA" id="ARBA00023136"/>
    </source>
</evidence>
<dbReference type="InterPro" id="IPR036942">
    <property type="entry name" value="Beta-barrel_TonB_sf"/>
</dbReference>
<dbReference type="InterPro" id="IPR037066">
    <property type="entry name" value="Plug_dom_sf"/>
</dbReference>
<dbReference type="PROSITE" id="PS52016">
    <property type="entry name" value="TONB_DEPENDENT_REC_3"/>
    <property type="match status" value="1"/>
</dbReference>
<dbReference type="InterPro" id="IPR008969">
    <property type="entry name" value="CarboxyPept-like_regulatory"/>
</dbReference>
<accession>A0A1I2V1J9</accession>
<dbReference type="EMBL" id="FOPP01000002">
    <property type="protein sequence ID" value="SFG81081.1"/>
    <property type="molecule type" value="Genomic_DNA"/>
</dbReference>
<dbReference type="InterPro" id="IPR039426">
    <property type="entry name" value="TonB-dep_rcpt-like"/>
</dbReference>
<feature type="domain" description="TonB-dependent receptor-like beta-barrel" evidence="11">
    <location>
        <begin position="402"/>
        <end position="858"/>
    </location>
</feature>
<feature type="domain" description="TonB-dependent receptor plug" evidence="12">
    <location>
        <begin position="114"/>
        <end position="220"/>
    </location>
</feature>
<dbReference type="Pfam" id="PF07715">
    <property type="entry name" value="Plug"/>
    <property type="match status" value="1"/>
</dbReference>
<keyword evidence="2 8" id="KW-0813">Transport</keyword>
<evidence type="ECO:0000256" key="3">
    <source>
        <dbReference type="ARBA" id="ARBA00022452"/>
    </source>
</evidence>
<evidence type="ECO:0000259" key="12">
    <source>
        <dbReference type="Pfam" id="PF07715"/>
    </source>
</evidence>
<dbReference type="SUPFAM" id="SSF49464">
    <property type="entry name" value="Carboxypeptidase regulatory domain-like"/>
    <property type="match status" value="1"/>
</dbReference>
<evidence type="ECO:0000256" key="8">
    <source>
        <dbReference type="PROSITE-ProRule" id="PRU01360"/>
    </source>
</evidence>
<dbReference type="InterPro" id="IPR000531">
    <property type="entry name" value="Beta-barrel_TonB"/>
</dbReference>
<keyword evidence="7 8" id="KW-0998">Cell outer membrane</keyword>
<dbReference type="RefSeq" id="WP_090992407.1">
    <property type="nucleotide sequence ID" value="NZ_FOPP01000002.1"/>
</dbReference>
<evidence type="ECO:0000256" key="9">
    <source>
        <dbReference type="RuleBase" id="RU003357"/>
    </source>
</evidence>
<dbReference type="Pfam" id="PF00593">
    <property type="entry name" value="TonB_dep_Rec_b-barrel"/>
    <property type="match status" value="1"/>
</dbReference>
<comment type="similarity">
    <text evidence="8 9">Belongs to the TonB-dependent receptor family.</text>
</comment>
<keyword evidence="14" id="KW-1185">Reference proteome</keyword>
<dbReference type="NCBIfam" id="TIGR04056">
    <property type="entry name" value="OMP_RagA_SusC"/>
    <property type="match status" value="1"/>
</dbReference>
<evidence type="ECO:0000256" key="2">
    <source>
        <dbReference type="ARBA" id="ARBA00022448"/>
    </source>
</evidence>
<name>A0A1I2V1J9_9SPHI</name>
<gene>
    <name evidence="13" type="ORF">SAMN04489864_102371</name>
</gene>
<keyword evidence="4 8" id="KW-0812">Transmembrane</keyword>
<keyword evidence="10" id="KW-0732">Signal</keyword>
<dbReference type="Gene3D" id="2.170.130.10">
    <property type="entry name" value="TonB-dependent receptor, plug domain"/>
    <property type="match status" value="1"/>
</dbReference>
<evidence type="ECO:0000313" key="14">
    <source>
        <dbReference type="Proteomes" id="UP000199666"/>
    </source>
</evidence>
<protein>
    <submittedName>
        <fullName evidence="13">TonB-linked outer membrane protein, SusC/RagA family</fullName>
    </submittedName>
</protein>
<dbReference type="NCBIfam" id="TIGR04057">
    <property type="entry name" value="SusC_RagA_signa"/>
    <property type="match status" value="1"/>
</dbReference>
<dbReference type="SUPFAM" id="SSF56935">
    <property type="entry name" value="Porins"/>
    <property type="match status" value="1"/>
</dbReference>
<dbReference type="Pfam" id="PF13715">
    <property type="entry name" value="CarbopepD_reg_2"/>
    <property type="match status" value="1"/>
</dbReference>
<dbReference type="STRING" id="414048.SAMN04489864_102371"/>
<dbReference type="GO" id="GO:0009279">
    <property type="term" value="C:cell outer membrane"/>
    <property type="evidence" value="ECO:0007669"/>
    <property type="project" value="UniProtKB-SubCell"/>
</dbReference>
<comment type="subcellular location">
    <subcellularLocation>
        <location evidence="1 8">Cell outer membrane</location>
        <topology evidence="1 8">Multi-pass membrane protein</topology>
    </subcellularLocation>
</comment>
<keyword evidence="5 9" id="KW-0798">TonB box</keyword>
<dbReference type="Gene3D" id="2.60.40.1120">
    <property type="entry name" value="Carboxypeptidase-like, regulatory domain"/>
    <property type="match status" value="1"/>
</dbReference>
<sequence length="1016" mass="112440">MTKKNFYVLLLLLMSFVTALAQQIQVTGKVTDDLGGVLPGVTIMIKGTTNAVVTNERGVYVLPKVSGNAILVFSMLGMKPQEVTVDNRNTIDVSLHGEAFSLNEVVAIGYGVSKKKDLTGSVATVSGETLAKRATTQVSQALQGAMPGVTVTRSNTEPGATATVRVRGVTTIGDSSPLVIVDGVPVSSMDDVNPDDIEDISVLKDAASASIYGARAAAGVVIITTKRAKSNQVHIDFTSNFGFDSPTAFPETVGVQRYMQMINEFSWNDAGNVAGGEYSLYPKNDVENWLTLNQTNPNRYPNTNWLDLIVRDRAPRFSQNISFSGSSGKIKTFASLNYENVDALYAHRNYERTMARVNNSIDISDKFTANIDFSYNYVVRKNPSVNPIWDAQRYPAVFAATWADGRIASGQNGSNGYAALEHGGFNNSTVSRLNGRISLQYKPIKDLSFTAVVSPYLSNTKGKQFTKQIPYYSDEDPAVRLGYIAGYATTFLAETRDDSKTFTKQLLANYDKQIGGHSFSVLAGYEDYTFFAESLGARADNYTLINFPYLDLGPLDYTSNTGNAVETAYRSYFGRVNYDYKKRYLLQANIRYDGSSRFHPDYRWGAFSSASVGWVLTEEAFMPKIKGLSYLKFRGSWGQLGNERIGNYPYQSSIGYSNALFYQGNTVVSATTAAQFAYAIKDISWETTETANIGFDATFLNNRLSLTTDYFQKKTKDMLLELEIPDYMGFENPNQNTGVMTTKGWDAQLSWKDKIGKFGYSATVNLSDSKSKMGNLGGTVFTGSQITREGSEFKEWYGYRSNGIYQTTAEITGSPKLYNSVKPGDIRYVDISGPNGVPDGIISPDYDRVQLGGSLPRYVFGGVINMDYSGLDLSLAFQGVGKQNARLAEQVVKPFNSSWTNPPAIIDGKYWSVYNTPEQNLNAQYPRLSYTSGENNNYVMSDYWMINGAYFRLKNVVLGYTFPTAWTSKIKIDRVRLFASATDLFSIDNYPKGWDPEVAYNTYISKTFNFGLSVKF</sequence>
<evidence type="ECO:0000256" key="5">
    <source>
        <dbReference type="ARBA" id="ARBA00023077"/>
    </source>
</evidence>
<keyword evidence="6 8" id="KW-0472">Membrane</keyword>
<dbReference type="Proteomes" id="UP000199666">
    <property type="component" value="Unassembled WGS sequence"/>
</dbReference>
<evidence type="ECO:0000256" key="10">
    <source>
        <dbReference type="SAM" id="SignalP"/>
    </source>
</evidence>
<evidence type="ECO:0000256" key="7">
    <source>
        <dbReference type="ARBA" id="ARBA00023237"/>
    </source>
</evidence>
<evidence type="ECO:0000259" key="11">
    <source>
        <dbReference type="Pfam" id="PF00593"/>
    </source>
</evidence>